<proteinExistence type="predicted"/>
<dbReference type="EMBL" id="VSSQ01004289">
    <property type="protein sequence ID" value="MPM24555.1"/>
    <property type="molecule type" value="Genomic_DNA"/>
</dbReference>
<sequence>MVKAKLNKSIHKYYDIGYTNGKLNKRGKIMEHTEPYLQAALLCEGVTTDEKGRHNIYNEFSQCTMGYSQPFTVLTIWRGGNADRESYSEKTEIVAPDGRIIASGENGPFSLKDSTYRQVNSILLENVDFTTEGNYELKIRLFNTNNEVIHAHTDIISVI</sequence>
<comment type="caution">
    <text evidence="1">The sequence shown here is derived from an EMBL/GenBank/DDBJ whole genome shotgun (WGS) entry which is preliminary data.</text>
</comment>
<evidence type="ECO:0000313" key="1">
    <source>
        <dbReference type="EMBL" id="MPM24555.1"/>
    </source>
</evidence>
<dbReference type="AlphaFoldDB" id="A0A644Y7M9"/>
<dbReference type="Pfam" id="PF22091">
    <property type="entry name" value="DUF6941"/>
    <property type="match status" value="1"/>
</dbReference>
<reference evidence="1" key="1">
    <citation type="submission" date="2019-08" db="EMBL/GenBank/DDBJ databases">
        <authorList>
            <person name="Kucharzyk K."/>
            <person name="Murdoch R.W."/>
            <person name="Higgins S."/>
            <person name="Loffler F."/>
        </authorList>
    </citation>
    <scope>NUCLEOTIDE SEQUENCE</scope>
</reference>
<protein>
    <submittedName>
        <fullName evidence="1">Uncharacterized protein</fullName>
    </submittedName>
</protein>
<organism evidence="1">
    <name type="scientific">bioreactor metagenome</name>
    <dbReference type="NCBI Taxonomy" id="1076179"/>
    <lineage>
        <taxon>unclassified sequences</taxon>
        <taxon>metagenomes</taxon>
        <taxon>ecological metagenomes</taxon>
    </lineage>
</organism>
<accession>A0A644Y7M9</accession>
<dbReference type="InterPro" id="IPR054221">
    <property type="entry name" value="DUF6941"/>
</dbReference>
<gene>
    <name evidence="1" type="ORF">SDC9_71038</name>
</gene>
<name>A0A644Y7M9_9ZZZZ</name>